<evidence type="ECO:0000259" key="2">
    <source>
        <dbReference type="Pfam" id="PF08268"/>
    </source>
</evidence>
<dbReference type="Proteomes" id="UP000019116">
    <property type="component" value="Chromosome 2D"/>
</dbReference>
<reference evidence="3" key="2">
    <citation type="submission" date="2018-10" db="UniProtKB">
        <authorList>
            <consortium name="EnsemblPlants"/>
        </authorList>
    </citation>
    <scope>IDENTIFICATION</scope>
</reference>
<dbReference type="Gramene" id="TraesCS2D02G570200.1">
    <property type="protein sequence ID" value="TraesCS2D02G570200.1.cds1"/>
    <property type="gene ID" value="TraesCS2D02G570200"/>
</dbReference>
<accession>A0A3B6DR62</accession>
<dbReference type="InterPro" id="IPR036047">
    <property type="entry name" value="F-box-like_dom_sf"/>
</dbReference>
<dbReference type="PANTHER" id="PTHR31672">
    <property type="entry name" value="BNACNNG10540D PROTEIN"/>
    <property type="match status" value="1"/>
</dbReference>
<dbReference type="Gramene" id="TraesCS2D03G1333700.1">
    <property type="protein sequence ID" value="TraesCS2D03G1333700.1.CDS1"/>
    <property type="gene ID" value="TraesCS2D03G1333700"/>
</dbReference>
<dbReference type="InterPro" id="IPR001810">
    <property type="entry name" value="F-box_dom"/>
</dbReference>
<dbReference type="InterPro" id="IPR013187">
    <property type="entry name" value="F-box-assoc_dom_typ3"/>
</dbReference>
<dbReference type="Gramene" id="TraesCAD_scaffold_053129_01G000100.1">
    <property type="protein sequence ID" value="TraesCAD_scaffold_053129_01G000100.1"/>
    <property type="gene ID" value="TraesCAD_scaffold_053129_01G000100"/>
</dbReference>
<dbReference type="Pfam" id="PF00646">
    <property type="entry name" value="F-box"/>
    <property type="match status" value="1"/>
</dbReference>
<dbReference type="Gramene" id="TraesSYM2D03G01325150.1">
    <property type="protein sequence ID" value="TraesSYM2D03G01325150.1.CDS1"/>
    <property type="gene ID" value="TraesSYM2D03G01325150"/>
</dbReference>
<dbReference type="SUPFAM" id="SSF81383">
    <property type="entry name" value="F-box domain"/>
    <property type="match status" value="1"/>
</dbReference>
<dbReference type="Gramene" id="TraesMAC2D03G01303830.1">
    <property type="protein sequence ID" value="TraesMAC2D03G01303830.1.CDS1"/>
    <property type="gene ID" value="TraesMAC2D03G01303830"/>
</dbReference>
<dbReference type="Gramene" id="TraesLDM2D03G01307360.1">
    <property type="protein sequence ID" value="TraesLDM2D03G01307360.1.CDS1"/>
    <property type="gene ID" value="TraesLDM2D03G01307360"/>
</dbReference>
<dbReference type="AlphaFoldDB" id="A0A3B6DR62"/>
<protein>
    <recommendedName>
        <fullName evidence="5">F-box associated domain-containing protein</fullName>
    </recommendedName>
</protein>
<dbReference type="OMA" id="KDGTHTF"/>
<reference evidence="3" key="1">
    <citation type="submission" date="2018-08" db="EMBL/GenBank/DDBJ databases">
        <authorList>
            <person name="Rossello M."/>
        </authorList>
    </citation>
    <scope>NUCLEOTIDE SEQUENCE [LARGE SCALE GENOMIC DNA]</scope>
    <source>
        <strain evidence="3">cv. Chinese Spring</strain>
    </source>
</reference>
<proteinExistence type="predicted"/>
<dbReference type="STRING" id="4565.A0A3B6DR62"/>
<evidence type="ECO:0000259" key="1">
    <source>
        <dbReference type="Pfam" id="PF00646"/>
    </source>
</evidence>
<dbReference type="Gramene" id="TraesROB_scaffold_061661_01G000100.1">
    <property type="protein sequence ID" value="TraesROB_scaffold_061661_01G000100.1"/>
    <property type="gene ID" value="TraesROB_scaffold_061661_01G000100"/>
</dbReference>
<dbReference type="InterPro" id="IPR050796">
    <property type="entry name" value="SCF_F-box_component"/>
</dbReference>
<evidence type="ECO:0008006" key="5">
    <source>
        <dbReference type="Google" id="ProtNLM"/>
    </source>
</evidence>
<dbReference type="Pfam" id="PF08268">
    <property type="entry name" value="FBA_3"/>
    <property type="match status" value="1"/>
</dbReference>
<sequence>MADKEAVFGDEFMADEILARLPARCAVRCVVLSKRFRQLLRTPHFWLRRRHLGAPGLDLPHAASLYKDEFPDRTFYFQVVGPALATLKHTVNVEQWWEYVNTCNGLVLLTVQEEGQQSSVHGVVFNPATKEEVRLSVPLPPPTGKEGESNPRRSFLGFAYAPSSKVYKALICEVDRHDTRLMVVSLGCQQGPRTLFSYDEVPFWPQCLHIGNGKIYILIDNMNLFEDYPWFVLAFDADDEIITRIDLPEKESHVSFNRMLVVCGRPCIYEDKGQDTVLWLLTPDHRWERRYILVKQSSEFGYCLSAALDCGGGLLFAKFASCAYLYNLNVGEAAGEEEQGCCTRQLVAVSSMRIEYEKPERFKYTTFQRYLWDYHPTLVSPASIFGDAALISGHCEISDAAPNHELAGTFVEMTHKLIIDPAMQMLSSI</sequence>
<organism evidence="3">
    <name type="scientific">Triticum aestivum</name>
    <name type="common">Wheat</name>
    <dbReference type="NCBI Taxonomy" id="4565"/>
    <lineage>
        <taxon>Eukaryota</taxon>
        <taxon>Viridiplantae</taxon>
        <taxon>Streptophyta</taxon>
        <taxon>Embryophyta</taxon>
        <taxon>Tracheophyta</taxon>
        <taxon>Spermatophyta</taxon>
        <taxon>Magnoliopsida</taxon>
        <taxon>Liliopsida</taxon>
        <taxon>Poales</taxon>
        <taxon>Poaceae</taxon>
        <taxon>BOP clade</taxon>
        <taxon>Pooideae</taxon>
        <taxon>Triticodae</taxon>
        <taxon>Triticeae</taxon>
        <taxon>Triticinae</taxon>
        <taxon>Triticum</taxon>
    </lineage>
</organism>
<dbReference type="PANTHER" id="PTHR31672:SF13">
    <property type="entry name" value="F-BOX PROTEIN CPR30-LIKE"/>
    <property type="match status" value="1"/>
</dbReference>
<evidence type="ECO:0000313" key="3">
    <source>
        <dbReference type="EnsemblPlants" id="TraesCS2D02G570200.1.cds1"/>
    </source>
</evidence>
<keyword evidence="4" id="KW-1185">Reference proteome</keyword>
<dbReference type="Gramene" id="TraesNOR2D03G01316630.1">
    <property type="protein sequence ID" value="TraesNOR2D03G01316630.1.CDS1"/>
    <property type="gene ID" value="TraesNOR2D03G01316630"/>
</dbReference>
<feature type="domain" description="F-box associated beta-propeller type 3" evidence="2">
    <location>
        <begin position="97"/>
        <end position="297"/>
    </location>
</feature>
<feature type="domain" description="F-box" evidence="1">
    <location>
        <begin position="16"/>
        <end position="47"/>
    </location>
</feature>
<evidence type="ECO:0000313" key="4">
    <source>
        <dbReference type="Proteomes" id="UP000019116"/>
    </source>
</evidence>
<dbReference type="EnsemblPlants" id="TraesCS2D02G570200.1">
    <property type="protein sequence ID" value="TraesCS2D02G570200.1.cds1"/>
    <property type="gene ID" value="TraesCS2D02G570200"/>
</dbReference>
<dbReference type="OrthoDB" id="695030at2759"/>
<name>A0A3B6DR62_WHEAT</name>